<proteinExistence type="predicted"/>
<evidence type="ECO:0000313" key="2">
    <source>
        <dbReference type="EMBL" id="KOY63580.1"/>
    </source>
</evidence>
<sequence>MHKKLKKRKSSGQQIPKTPQQQFKAYWTSIEKYQLKIAKLQQQQDELFMRFQQEVLPIEHQYMQSRYDKAARLLSFADKKSLGKNQRRELFFWIEEELAELCIYPFNENLDLNKLTDHFSDLNALKEEEVPTPEQMADIRQTLDEYFDFNEEISDEELLEMMKSPEKMRATIEQHFQRESERFYDEYDAEDQKKLDSLFKSQELSQMYRKIAKVLHPDREQDLDEKKKKNQLMVQLSQAKKDNDVWTIINMYHKYIDPTFSFNSRDISDINKLLKARIDILANELNQLKKSDSLPGMIWRTLGGNTSKAIENNLLEHCKKLRQNIENEIQLRENLRSLAVLKSYLAERRDALEFEQEIIDYLFKQY</sequence>
<gene>
    <name evidence="2" type="ORF">AM629_01890</name>
</gene>
<protein>
    <recommendedName>
        <fullName evidence="4">Molecular chaperone DnaJ</fullName>
    </recommendedName>
</protein>
<evidence type="ECO:0000313" key="3">
    <source>
        <dbReference type="Proteomes" id="UP000037727"/>
    </source>
</evidence>
<feature type="region of interest" description="Disordered" evidence="1">
    <location>
        <begin position="1"/>
        <end position="20"/>
    </location>
</feature>
<name>A0ABR5KG83_9GAMM</name>
<evidence type="ECO:0000256" key="1">
    <source>
        <dbReference type="SAM" id="MobiDB-lite"/>
    </source>
</evidence>
<comment type="caution">
    <text evidence="2">The sequence shown here is derived from an EMBL/GenBank/DDBJ whole genome shotgun (WGS) entry which is preliminary data.</text>
</comment>
<dbReference type="Proteomes" id="UP000037727">
    <property type="component" value="Unassembled WGS sequence"/>
</dbReference>
<keyword evidence="3" id="KW-1185">Reference proteome</keyword>
<feature type="compositionally biased region" description="Polar residues" evidence="1">
    <location>
        <begin position="11"/>
        <end position="20"/>
    </location>
</feature>
<evidence type="ECO:0008006" key="4">
    <source>
        <dbReference type="Google" id="ProtNLM"/>
    </source>
</evidence>
<dbReference type="EMBL" id="LJCS01000003">
    <property type="protein sequence ID" value="KOY63580.1"/>
    <property type="molecule type" value="Genomic_DNA"/>
</dbReference>
<feature type="compositionally biased region" description="Basic residues" evidence="1">
    <location>
        <begin position="1"/>
        <end position="10"/>
    </location>
</feature>
<organism evidence="2 3">
    <name type="scientific">Photorhabdus heterorhabditis</name>
    <dbReference type="NCBI Taxonomy" id="880156"/>
    <lineage>
        <taxon>Bacteria</taxon>
        <taxon>Pseudomonadati</taxon>
        <taxon>Pseudomonadota</taxon>
        <taxon>Gammaproteobacteria</taxon>
        <taxon>Enterobacterales</taxon>
        <taxon>Morganellaceae</taxon>
        <taxon>Photorhabdus</taxon>
    </lineage>
</organism>
<accession>A0ABR5KG83</accession>
<dbReference type="RefSeq" id="WP_054475638.1">
    <property type="nucleotide sequence ID" value="NZ_CAWMRL010000003.1"/>
</dbReference>
<reference evidence="2 3" key="1">
    <citation type="submission" date="2015-09" db="EMBL/GenBank/DDBJ databases">
        <title>Draft genome sequence and assembly of Photorhabdus sp. VMG, a bacterial symbiont associated with Heterorhabditis zealandica.</title>
        <authorList>
            <person name="Naidoo S."/>
            <person name="Featherston J."/>
            <person name="Mothupi B."/>
            <person name="Gray V.M."/>
        </authorList>
    </citation>
    <scope>NUCLEOTIDE SEQUENCE [LARGE SCALE GENOMIC DNA]</scope>
    <source>
        <strain evidence="2 3">VMG</strain>
    </source>
</reference>